<name>A0A231UY08_9HYPH</name>
<keyword evidence="11 13" id="KW-0472">Membrane</keyword>
<evidence type="ECO:0000256" key="13">
    <source>
        <dbReference type="RuleBase" id="RU362101"/>
    </source>
</evidence>
<keyword evidence="10" id="KW-0921">Nickel transport</keyword>
<dbReference type="Proteomes" id="UP000215405">
    <property type="component" value="Unassembled WGS sequence"/>
</dbReference>
<evidence type="ECO:0000256" key="1">
    <source>
        <dbReference type="ARBA" id="ARBA00002510"/>
    </source>
</evidence>
<dbReference type="InterPro" id="IPR011541">
    <property type="entry name" value="Ni/Co_transpt_high_affinity"/>
</dbReference>
<feature type="transmembrane region" description="Helical" evidence="13">
    <location>
        <begin position="268"/>
        <end position="292"/>
    </location>
</feature>
<keyword evidence="8 13" id="KW-1133">Transmembrane helix</keyword>
<feature type="transmembrane region" description="Helical" evidence="13">
    <location>
        <begin position="345"/>
        <end position="368"/>
    </location>
</feature>
<evidence type="ECO:0000313" key="14">
    <source>
        <dbReference type="EMBL" id="OXT00691.1"/>
    </source>
</evidence>
<evidence type="ECO:0000256" key="3">
    <source>
        <dbReference type="ARBA" id="ARBA00022426"/>
    </source>
</evidence>
<dbReference type="GO" id="GO:0046583">
    <property type="term" value="F:monoatomic cation efflux transmembrane transporter activity"/>
    <property type="evidence" value="ECO:0007669"/>
    <property type="project" value="TreeGrafter"/>
</dbReference>
<dbReference type="PANTHER" id="PTHR40659">
    <property type="entry name" value="NICKEL/COBALT EFFLUX SYSTEM RCNA"/>
    <property type="match status" value="1"/>
</dbReference>
<protein>
    <recommendedName>
        <fullName evidence="13">Nickel/cobalt efflux system</fullName>
    </recommendedName>
</protein>
<comment type="subcellular location">
    <subcellularLocation>
        <location evidence="2 13">Cell membrane</location>
        <topology evidence="2 13">Multi-pass membrane protein</topology>
    </subcellularLocation>
</comment>
<keyword evidence="15" id="KW-1185">Reference proteome</keyword>
<dbReference type="AlphaFoldDB" id="A0A231UY08"/>
<feature type="transmembrane region" description="Helical" evidence="13">
    <location>
        <begin position="298"/>
        <end position="324"/>
    </location>
</feature>
<dbReference type="Pfam" id="PF03824">
    <property type="entry name" value="NicO"/>
    <property type="match status" value="1"/>
</dbReference>
<dbReference type="GO" id="GO:0005886">
    <property type="term" value="C:plasma membrane"/>
    <property type="evidence" value="ECO:0007669"/>
    <property type="project" value="UniProtKB-SubCell"/>
</dbReference>
<evidence type="ECO:0000256" key="12">
    <source>
        <dbReference type="ARBA" id="ARBA00023285"/>
    </source>
</evidence>
<proteinExistence type="inferred from homology"/>
<evidence type="ECO:0000256" key="6">
    <source>
        <dbReference type="ARBA" id="ARBA00022596"/>
    </source>
</evidence>
<keyword evidence="6" id="KW-0533">Nickel</keyword>
<comment type="similarity">
    <text evidence="13">Belongs to the NiCoT transporter (TC 2.A.52) family.</text>
</comment>
<evidence type="ECO:0000256" key="10">
    <source>
        <dbReference type="ARBA" id="ARBA00023112"/>
    </source>
</evidence>
<evidence type="ECO:0000256" key="4">
    <source>
        <dbReference type="ARBA" id="ARBA00022448"/>
    </source>
</evidence>
<organism evidence="14 15">
    <name type="scientific">Notoacmeibacter marinus</name>
    <dbReference type="NCBI Taxonomy" id="1876515"/>
    <lineage>
        <taxon>Bacteria</taxon>
        <taxon>Pseudomonadati</taxon>
        <taxon>Pseudomonadota</taxon>
        <taxon>Alphaproteobacteria</taxon>
        <taxon>Hyphomicrobiales</taxon>
        <taxon>Notoacmeibacteraceae</taxon>
        <taxon>Notoacmeibacter</taxon>
    </lineage>
</organism>
<feature type="transmembrane region" description="Helical" evidence="13">
    <location>
        <begin position="122"/>
        <end position="147"/>
    </location>
</feature>
<evidence type="ECO:0000256" key="7">
    <source>
        <dbReference type="ARBA" id="ARBA00022692"/>
    </source>
</evidence>
<dbReference type="GO" id="GO:0032025">
    <property type="term" value="P:response to cobalt ion"/>
    <property type="evidence" value="ECO:0007669"/>
    <property type="project" value="TreeGrafter"/>
</dbReference>
<dbReference type="GO" id="GO:0010045">
    <property type="term" value="P:response to nickel cation"/>
    <property type="evidence" value="ECO:0007669"/>
    <property type="project" value="TreeGrafter"/>
</dbReference>
<dbReference type="PANTHER" id="PTHR40659:SF1">
    <property type="entry name" value="NICKEL_COBALT EFFLUX SYSTEM RCNA"/>
    <property type="match status" value="1"/>
</dbReference>
<sequence length="370" mass="38664">MDRFRYSPTLALIFCWVAAFLTASDVALAQSSLGIGAAEPAASPVSGGLFGEMSRYIFEEQRRFYALMTDALRAMRENPTAGWTLAGLSFLYGILHAAGPGHGKAVISTYMVANEIALRRGVMLAFVSALLQAIMAIVVISAVFLILRGTAISQTDTVFTLEVLSYAFLTGFGLWLLTRKLVPLLRSALRRQPAMAAMTVNGGGVAALVGPDMHPRNAHHHEAHVHIHTPHHGHGHDHASGEVCSSCGHAHMPGPERLSGERFRAREAISAVAAVGMRPCSGALIILTFAFLNGMVLAGIGSALAMAFGTAITVATLATLAVSAKNIAVRFAGGPGSRLAGQVQLAIELLGAGLIVVLGMVLLAGALATA</sequence>
<keyword evidence="9" id="KW-0406">Ion transport</keyword>
<evidence type="ECO:0000256" key="11">
    <source>
        <dbReference type="ARBA" id="ARBA00023136"/>
    </source>
</evidence>
<evidence type="ECO:0000256" key="2">
    <source>
        <dbReference type="ARBA" id="ARBA00004651"/>
    </source>
</evidence>
<evidence type="ECO:0000256" key="9">
    <source>
        <dbReference type="ARBA" id="ARBA00023065"/>
    </source>
</evidence>
<feature type="transmembrane region" description="Helical" evidence="13">
    <location>
        <begin position="81"/>
        <end position="101"/>
    </location>
</feature>
<evidence type="ECO:0000256" key="8">
    <source>
        <dbReference type="ARBA" id="ARBA00022989"/>
    </source>
</evidence>
<dbReference type="GO" id="GO:0015099">
    <property type="term" value="F:nickel cation transmembrane transporter activity"/>
    <property type="evidence" value="ECO:0007669"/>
    <property type="project" value="UniProtKB-UniRule"/>
</dbReference>
<keyword evidence="5" id="KW-1003">Cell membrane</keyword>
<feature type="transmembrane region" description="Helical" evidence="13">
    <location>
        <begin position="159"/>
        <end position="177"/>
    </location>
</feature>
<dbReference type="InterPro" id="IPR051224">
    <property type="entry name" value="NiCoT_RcnA"/>
</dbReference>
<comment type="caution">
    <text evidence="14">The sequence shown here is derived from an EMBL/GenBank/DDBJ whole genome shotgun (WGS) entry which is preliminary data.</text>
</comment>
<keyword evidence="7 13" id="KW-0812">Transmembrane</keyword>
<comment type="function">
    <text evidence="1">Efflux system for nickel and cobalt.</text>
</comment>
<accession>A0A231UY08</accession>
<reference evidence="15" key="1">
    <citation type="journal article" date="2017" name="Int. J. Syst. Evol. Microbiol.">
        <title>Notoacmeibacter marinus gen. nov., sp. nov., isolated from the gut of a limpet and proposal of Notoacmeibacteraceae fam. nov. in the order Rhizobiales of the class Alphaproteobacteria.</title>
        <authorList>
            <person name="Huang Z."/>
            <person name="Guo F."/>
            <person name="Lai Q."/>
        </authorList>
    </citation>
    <scope>NUCLEOTIDE SEQUENCE [LARGE SCALE GENOMIC DNA]</scope>
    <source>
        <strain evidence="15">XMTR2A4</strain>
    </source>
</reference>
<evidence type="ECO:0000256" key="5">
    <source>
        <dbReference type="ARBA" id="ARBA00022475"/>
    </source>
</evidence>
<evidence type="ECO:0000313" key="15">
    <source>
        <dbReference type="Proteomes" id="UP000215405"/>
    </source>
</evidence>
<keyword evidence="12" id="KW-0170">Cobalt</keyword>
<dbReference type="EMBL" id="NBYO01000002">
    <property type="protein sequence ID" value="OXT00691.1"/>
    <property type="molecule type" value="Genomic_DNA"/>
</dbReference>
<keyword evidence="4 13" id="KW-0813">Transport</keyword>
<keyword evidence="3" id="KW-0171">Cobalt transport</keyword>
<dbReference type="GO" id="GO:0006824">
    <property type="term" value="P:cobalt ion transport"/>
    <property type="evidence" value="ECO:0007669"/>
    <property type="project" value="UniProtKB-KW"/>
</dbReference>
<gene>
    <name evidence="14" type="ORF">B7H23_11410</name>
</gene>